<name>A0A8J2R9Z6_9NEOP</name>
<dbReference type="AlphaFoldDB" id="A0A8J2R9Z6"/>
<dbReference type="EMBL" id="CAKASE010000080">
    <property type="protein sequence ID" value="CAG9581696.1"/>
    <property type="molecule type" value="Genomic_DNA"/>
</dbReference>
<protein>
    <submittedName>
        <fullName evidence="1">(African queen) hypothetical protein</fullName>
    </submittedName>
</protein>
<gene>
    <name evidence="1" type="ORF">DCHRY22_LOCUS14247</name>
</gene>
<sequence length="298" mass="32996">MHLLHEHTAMLNVTDIGKFNISIRDASSDNFELKEKRSSNASILLMNPVASGDNMATDMSGAQKIKEELPPLVPCCEGRELQINADLVRSGLSAISVKHEGLVQSLSMSYACEKLQVPPGLMKHRNSFRCLHRPDLKRVPYLRRMTADELETLFRGYADLPKKGPKKENHKNILRVPIPPDEISKSKLEKTDVNVDDGNVLHPIPEMRTGSEDVPAGLRLHGARARLYTSILAGDKTGDQLGDASAIEDIDNRVAEDILPEDEIQLNEELQIILPPRCDDVTADSSTTSSMRNCSSKL</sequence>
<dbReference type="Proteomes" id="UP000789524">
    <property type="component" value="Unassembled WGS sequence"/>
</dbReference>
<proteinExistence type="predicted"/>
<accession>A0A8J2R9Z6</accession>
<dbReference type="OrthoDB" id="6588656at2759"/>
<evidence type="ECO:0000313" key="2">
    <source>
        <dbReference type="Proteomes" id="UP000789524"/>
    </source>
</evidence>
<reference evidence="1" key="1">
    <citation type="submission" date="2021-09" db="EMBL/GenBank/DDBJ databases">
        <authorList>
            <person name="Martin H S."/>
        </authorList>
    </citation>
    <scope>NUCLEOTIDE SEQUENCE</scope>
</reference>
<keyword evidence="2" id="KW-1185">Reference proteome</keyword>
<comment type="caution">
    <text evidence="1">The sequence shown here is derived from an EMBL/GenBank/DDBJ whole genome shotgun (WGS) entry which is preliminary data.</text>
</comment>
<organism evidence="1 2">
    <name type="scientific">Danaus chrysippus</name>
    <name type="common">African queen</name>
    <dbReference type="NCBI Taxonomy" id="151541"/>
    <lineage>
        <taxon>Eukaryota</taxon>
        <taxon>Metazoa</taxon>
        <taxon>Ecdysozoa</taxon>
        <taxon>Arthropoda</taxon>
        <taxon>Hexapoda</taxon>
        <taxon>Insecta</taxon>
        <taxon>Pterygota</taxon>
        <taxon>Neoptera</taxon>
        <taxon>Endopterygota</taxon>
        <taxon>Lepidoptera</taxon>
        <taxon>Glossata</taxon>
        <taxon>Ditrysia</taxon>
        <taxon>Papilionoidea</taxon>
        <taxon>Nymphalidae</taxon>
        <taxon>Danainae</taxon>
        <taxon>Danaini</taxon>
        <taxon>Danaina</taxon>
        <taxon>Danaus</taxon>
        <taxon>Anosia</taxon>
    </lineage>
</organism>
<evidence type="ECO:0000313" key="1">
    <source>
        <dbReference type="EMBL" id="CAG9581696.1"/>
    </source>
</evidence>